<proteinExistence type="inferred from homology"/>
<dbReference type="InterPro" id="IPR050574">
    <property type="entry name" value="HPF/YfiA_ribosome-assoc"/>
</dbReference>
<comment type="function">
    <text evidence="2">Required for dimerization of active 70S ribosomes into 100S ribosomes in stationary phase; 100S ribosomes are translationally inactive and sometimes present during exponential growth.</text>
</comment>
<evidence type="ECO:0000313" key="4">
    <source>
        <dbReference type="EMBL" id="NKQ28975.1"/>
    </source>
</evidence>
<dbReference type="PANTHER" id="PTHR33231">
    <property type="entry name" value="30S RIBOSOMAL PROTEIN"/>
    <property type="match status" value="1"/>
</dbReference>
<evidence type="ECO:0000259" key="3">
    <source>
        <dbReference type="Pfam" id="PF16321"/>
    </source>
</evidence>
<gene>
    <name evidence="4" type="primary">raiA</name>
    <name evidence="2" type="synonym">hpf</name>
    <name evidence="4" type="ORF">HF200_32740</name>
</gene>
<comment type="similarity">
    <text evidence="2">Belongs to the HPF/YfiA ribosome-associated protein family. Long HPF subfamily.</text>
</comment>
<comment type="subunit">
    <text evidence="2">Interacts with 100S ribosomes.</text>
</comment>
<keyword evidence="1 2" id="KW-0810">Translation regulation</keyword>
<evidence type="ECO:0000313" key="5">
    <source>
        <dbReference type="Proteomes" id="UP000744032"/>
    </source>
</evidence>
<dbReference type="PANTHER" id="PTHR33231:SF1">
    <property type="entry name" value="30S RIBOSOMAL PROTEIN"/>
    <property type="match status" value="1"/>
</dbReference>
<dbReference type="EMBL" id="JAAXMD010000560">
    <property type="protein sequence ID" value="NKQ28975.1"/>
    <property type="molecule type" value="Genomic_DNA"/>
</dbReference>
<dbReference type="Pfam" id="PF02482">
    <property type="entry name" value="Ribosomal_S30AE"/>
    <property type="match status" value="1"/>
</dbReference>
<dbReference type="InterPro" id="IPR034694">
    <property type="entry name" value="HPF_long/plastid"/>
</dbReference>
<dbReference type="Proteomes" id="UP000744032">
    <property type="component" value="Unassembled WGS sequence"/>
</dbReference>
<feature type="domain" description="Sigma 54 modulation/S30EA ribosomal protein C-terminal" evidence="3">
    <location>
        <begin position="154"/>
        <end position="207"/>
    </location>
</feature>
<evidence type="ECO:0000256" key="2">
    <source>
        <dbReference type="HAMAP-Rule" id="MF_00839"/>
    </source>
</evidence>
<protein>
    <recommendedName>
        <fullName evidence="2">Ribosome hibernation promoting factor</fullName>
        <shortName evidence="2">HPF</shortName>
    </recommendedName>
</protein>
<reference evidence="4 5" key="1">
    <citation type="submission" date="2020-04" db="EMBL/GenBank/DDBJ databases">
        <title>Genome sequence of Streptomyces galbus strain I339.</title>
        <authorList>
            <person name="Silva E.A.N."/>
            <person name="Merces M."/>
            <person name="Castelo Branco A.P.O.T."/>
            <person name="Vasconcelos P.C."/>
            <person name="Costa N.P."/>
            <person name="Marinho G.C.S."/>
            <person name="Oliveira C.J.B."/>
            <person name="Araujo D."/>
            <person name="Rodrigues Junior V.S."/>
            <person name="Almeida R."/>
            <person name="Silva Filho U.R."/>
            <person name="Andrade A.S.A."/>
            <person name="Cibulski S.P."/>
        </authorList>
    </citation>
    <scope>NUCLEOTIDE SEQUENCE [LARGE SCALE GENOMIC DNA]</scope>
    <source>
        <strain evidence="4 5">I339</strain>
    </source>
</reference>
<comment type="caution">
    <text evidence="4">The sequence shown here is derived from an EMBL/GenBank/DDBJ whole genome shotgun (WGS) entry which is preliminary data.</text>
</comment>
<name>A0ABX1IVN1_STRGB</name>
<keyword evidence="5" id="KW-1185">Reference proteome</keyword>
<dbReference type="Pfam" id="PF16321">
    <property type="entry name" value="Ribosom_S30AE_C"/>
    <property type="match status" value="1"/>
</dbReference>
<comment type="subcellular location">
    <subcellularLocation>
        <location evidence="2">Cytoplasm</location>
    </subcellularLocation>
</comment>
<dbReference type="SUPFAM" id="SSF69754">
    <property type="entry name" value="Ribosome binding protein Y (YfiA homologue)"/>
    <property type="match status" value="1"/>
</dbReference>
<dbReference type="InterPro" id="IPR036567">
    <property type="entry name" value="RHF-like"/>
</dbReference>
<dbReference type="InterPro" id="IPR038416">
    <property type="entry name" value="Ribosom_S30AE_C_sf"/>
</dbReference>
<dbReference type="CDD" id="cd00552">
    <property type="entry name" value="RaiA"/>
    <property type="match status" value="1"/>
</dbReference>
<dbReference type="InterPro" id="IPR032528">
    <property type="entry name" value="Ribosom_S30AE_C"/>
</dbReference>
<sequence length="230" mass="25330">MDIVVKGRKTEVPERFRKHVAEKLKLEKIQKLDGKVISLDVEVSKEPNPRQADRCDRVEITLRSRGPVIRAEAAASDPYAALDLAAEKLDAQLRKQHDKRYTRRGTRRISAAEVADHVPGVATLDGNGQAVGSDESEGVPTKKIGSLEVQGDGPLVVREKTHVAAPMTLDQALYEMELVGHDFYLFVDSETKEPSVVYRRHAYDYGVIHLRTDTMVTQGDSAESGGTLGG</sequence>
<dbReference type="Gene3D" id="3.30.505.50">
    <property type="entry name" value="Sigma 54 modulation/S30EA ribosomal protein, C-terminal domain"/>
    <property type="match status" value="1"/>
</dbReference>
<organism evidence="4 5">
    <name type="scientific">Streptomyces galbus</name>
    <dbReference type="NCBI Taxonomy" id="33898"/>
    <lineage>
        <taxon>Bacteria</taxon>
        <taxon>Bacillati</taxon>
        <taxon>Actinomycetota</taxon>
        <taxon>Actinomycetes</taxon>
        <taxon>Kitasatosporales</taxon>
        <taxon>Streptomycetaceae</taxon>
        <taxon>Streptomyces</taxon>
    </lineage>
</organism>
<dbReference type="HAMAP" id="MF_00839">
    <property type="entry name" value="HPF"/>
    <property type="match status" value="1"/>
</dbReference>
<dbReference type="NCBIfam" id="TIGR00741">
    <property type="entry name" value="yfiA"/>
    <property type="match status" value="1"/>
</dbReference>
<evidence type="ECO:0000256" key="1">
    <source>
        <dbReference type="ARBA" id="ARBA00022845"/>
    </source>
</evidence>
<accession>A0ABX1IVN1</accession>
<dbReference type="Gene3D" id="3.30.160.100">
    <property type="entry name" value="Ribosome hibernation promotion factor-like"/>
    <property type="match status" value="1"/>
</dbReference>
<dbReference type="InterPro" id="IPR003489">
    <property type="entry name" value="RHF/RaiA"/>
</dbReference>
<keyword evidence="2" id="KW-0963">Cytoplasm</keyword>
<dbReference type="RefSeq" id="WP_168376550.1">
    <property type="nucleotide sequence ID" value="NZ_JAAXMD010000560.1"/>
</dbReference>